<dbReference type="EMBL" id="JACRKR010000033">
    <property type="protein sequence ID" value="MBI5078532.1"/>
    <property type="molecule type" value="Genomic_DNA"/>
</dbReference>
<dbReference type="GO" id="GO:0012505">
    <property type="term" value="C:endomembrane system"/>
    <property type="evidence" value="ECO:0007669"/>
    <property type="project" value="UniProtKB-SubCell"/>
</dbReference>
<dbReference type="Pfam" id="PF00361">
    <property type="entry name" value="Proton_antipo_M"/>
    <property type="match status" value="1"/>
</dbReference>
<reference evidence="5" key="1">
    <citation type="submission" date="2020-07" db="EMBL/GenBank/DDBJ databases">
        <title>Huge and variable diversity of episymbiotic CPR bacteria and DPANN archaea in groundwater ecosystems.</title>
        <authorList>
            <person name="He C.Y."/>
            <person name="Keren R."/>
            <person name="Whittaker M."/>
            <person name="Farag I.F."/>
            <person name="Doudna J."/>
            <person name="Cate J.H.D."/>
            <person name="Banfield J.F."/>
        </authorList>
    </citation>
    <scope>NUCLEOTIDE SEQUENCE</scope>
    <source>
        <strain evidence="5">NC_groundwater_1860_Pr3_B-0.1um_51_7</strain>
    </source>
</reference>
<keyword evidence="3" id="KW-0472">Membrane</keyword>
<proteinExistence type="predicted"/>
<feature type="transmembrane region" description="Helical" evidence="3">
    <location>
        <begin position="27"/>
        <end position="49"/>
    </location>
</feature>
<evidence type="ECO:0000313" key="6">
    <source>
        <dbReference type="Proteomes" id="UP000808761"/>
    </source>
</evidence>
<accession>A0A9D6ULV2</accession>
<gene>
    <name evidence="5" type="ORF">HZB08_00730</name>
</gene>
<feature type="non-terminal residue" evidence="5">
    <location>
        <position position="159"/>
    </location>
</feature>
<feature type="transmembrane region" description="Helical" evidence="3">
    <location>
        <begin position="82"/>
        <end position="101"/>
    </location>
</feature>
<dbReference type="AlphaFoldDB" id="A0A9D6ULV2"/>
<evidence type="ECO:0000313" key="5">
    <source>
        <dbReference type="EMBL" id="MBI5078532.1"/>
    </source>
</evidence>
<comment type="caution">
    <text evidence="5">The sequence shown here is derived from an EMBL/GenBank/DDBJ whole genome shotgun (WGS) entry which is preliminary data.</text>
</comment>
<evidence type="ECO:0000256" key="3">
    <source>
        <dbReference type="SAM" id="Phobius"/>
    </source>
</evidence>
<dbReference type="GO" id="GO:0003954">
    <property type="term" value="F:NADH dehydrogenase activity"/>
    <property type="evidence" value="ECO:0007669"/>
    <property type="project" value="TreeGrafter"/>
</dbReference>
<dbReference type="GO" id="GO:0042773">
    <property type="term" value="P:ATP synthesis coupled electron transport"/>
    <property type="evidence" value="ECO:0007669"/>
    <property type="project" value="InterPro"/>
</dbReference>
<organism evidence="5 6">
    <name type="scientific">Candidatus Saganbacteria bacterium</name>
    <dbReference type="NCBI Taxonomy" id="2575572"/>
    <lineage>
        <taxon>Bacteria</taxon>
        <taxon>Bacillati</taxon>
        <taxon>Saganbacteria</taxon>
    </lineage>
</organism>
<dbReference type="GO" id="GO:0048039">
    <property type="term" value="F:ubiquinone binding"/>
    <property type="evidence" value="ECO:0007669"/>
    <property type="project" value="TreeGrafter"/>
</dbReference>
<protein>
    <submittedName>
        <fullName evidence="5">NADH-quinone oxidoreductase subunit M</fullName>
    </submittedName>
</protein>
<dbReference type="PANTHER" id="PTHR43507:SF1">
    <property type="entry name" value="NADH-UBIQUINONE OXIDOREDUCTASE CHAIN 4"/>
    <property type="match status" value="1"/>
</dbReference>
<feature type="transmembrane region" description="Helical" evidence="3">
    <location>
        <begin position="132"/>
        <end position="152"/>
    </location>
</feature>
<dbReference type="PANTHER" id="PTHR43507">
    <property type="entry name" value="NADH-UBIQUINONE OXIDOREDUCTASE CHAIN 4"/>
    <property type="match status" value="1"/>
</dbReference>
<dbReference type="InterPro" id="IPR003918">
    <property type="entry name" value="NADH_UbQ_OxRdtase"/>
</dbReference>
<keyword evidence="3" id="KW-1133">Transmembrane helix</keyword>
<feature type="transmembrane region" description="Helical" evidence="3">
    <location>
        <begin position="108"/>
        <end position="126"/>
    </location>
</feature>
<dbReference type="GO" id="GO:0015990">
    <property type="term" value="P:electron transport coupled proton transport"/>
    <property type="evidence" value="ECO:0007669"/>
    <property type="project" value="TreeGrafter"/>
</dbReference>
<evidence type="ECO:0000259" key="4">
    <source>
        <dbReference type="Pfam" id="PF00361"/>
    </source>
</evidence>
<evidence type="ECO:0000256" key="2">
    <source>
        <dbReference type="RuleBase" id="RU000320"/>
    </source>
</evidence>
<evidence type="ECO:0000256" key="1">
    <source>
        <dbReference type="ARBA" id="ARBA00004127"/>
    </source>
</evidence>
<dbReference type="InterPro" id="IPR001750">
    <property type="entry name" value="ND/Mrp_TM"/>
</dbReference>
<feature type="domain" description="NADH:quinone oxidoreductase/Mrp antiporter transmembrane" evidence="4">
    <location>
        <begin position="125"/>
        <end position="158"/>
    </location>
</feature>
<dbReference type="Proteomes" id="UP000808761">
    <property type="component" value="Unassembled WGS sequence"/>
</dbReference>
<name>A0A9D6ULV2_UNCSA</name>
<dbReference type="GO" id="GO:0008137">
    <property type="term" value="F:NADH dehydrogenase (ubiquinone) activity"/>
    <property type="evidence" value="ECO:0007669"/>
    <property type="project" value="InterPro"/>
</dbReference>
<sequence length="159" mass="18040">MLSAVIFAPLCGALVLLFVRKDKVNFIKIFSTVVSLVPLFLLIYLAVIFNREAGGFQFQELFPWIPALGIKYHLGIDGISLPLLLLTALLSTLSLVYSWIVKERAKEYFILFLLLEMGMLGVFSSLDLFLFYIFWEVSLVPMYFLIGVWGGARKEYAAI</sequence>
<comment type="subcellular location">
    <subcellularLocation>
        <location evidence="1">Endomembrane system</location>
        <topology evidence="1">Multi-pass membrane protein</topology>
    </subcellularLocation>
    <subcellularLocation>
        <location evidence="2">Membrane</location>
        <topology evidence="2">Multi-pass membrane protein</topology>
    </subcellularLocation>
</comment>
<dbReference type="GO" id="GO:0016020">
    <property type="term" value="C:membrane"/>
    <property type="evidence" value="ECO:0007669"/>
    <property type="project" value="UniProtKB-SubCell"/>
</dbReference>
<keyword evidence="2 3" id="KW-0812">Transmembrane</keyword>